<gene>
    <name evidence="3" type="ORF">LCGC14_1685910</name>
</gene>
<dbReference type="PANTHER" id="PTHR43574">
    <property type="entry name" value="EPIMERASE-RELATED"/>
    <property type="match status" value="1"/>
</dbReference>
<feature type="domain" description="NAD-dependent epimerase/dehydratase" evidence="2">
    <location>
        <begin position="19"/>
        <end position="267"/>
    </location>
</feature>
<sequence length="401" mass="45757">MERKVGIKVMSVSYNKIAIVTGAGGFIGSHLVKRLKREGYWVRGIDLKYPEFSKTESDDFIICDLREQKKIKEKRVFVLPFESEISEIYALAADMGGAGFCFTGENDADIMSNNVLININTIQNCIINNISKIFYSSSACIYPAYNQKDPDNPKCSEGSVYPADPDSEYGWEKLFSERLYLSYHRNYNLNVKIARFHNIFGIEGTWDGGREKAPAALCRKIAGIEDLGTIEIWGDGKNTRSFLYIDECLEGVRKLMDSDLTEPLNIGSEEMVTINQLVDYIAGIANKEIFIDHIKGPLGVRGRNSDNRLIEEKLGWKPTSKLKDGLELTYKWIEEQVKYYKPFLGLKLERIKVREDSSIEYMSINSSYPYIDTTIKFNEYALKDFQDGKIGKDVILHELLH</sequence>
<dbReference type="AlphaFoldDB" id="A0A0F9I9R9"/>
<evidence type="ECO:0000313" key="3">
    <source>
        <dbReference type="EMBL" id="KKM16434.1"/>
    </source>
</evidence>
<dbReference type="Gene3D" id="3.40.50.720">
    <property type="entry name" value="NAD(P)-binding Rossmann-like Domain"/>
    <property type="match status" value="1"/>
</dbReference>
<evidence type="ECO:0000259" key="2">
    <source>
        <dbReference type="Pfam" id="PF01370"/>
    </source>
</evidence>
<evidence type="ECO:0000256" key="1">
    <source>
        <dbReference type="ARBA" id="ARBA00023027"/>
    </source>
</evidence>
<dbReference type="Pfam" id="PF01370">
    <property type="entry name" value="Epimerase"/>
    <property type="match status" value="1"/>
</dbReference>
<dbReference type="SUPFAM" id="SSF51735">
    <property type="entry name" value="NAD(P)-binding Rossmann-fold domains"/>
    <property type="match status" value="1"/>
</dbReference>
<proteinExistence type="predicted"/>
<keyword evidence="1" id="KW-0520">NAD</keyword>
<reference evidence="3" key="1">
    <citation type="journal article" date="2015" name="Nature">
        <title>Complex archaea that bridge the gap between prokaryotes and eukaryotes.</title>
        <authorList>
            <person name="Spang A."/>
            <person name="Saw J.H."/>
            <person name="Jorgensen S.L."/>
            <person name="Zaremba-Niedzwiedzka K."/>
            <person name="Martijn J."/>
            <person name="Lind A.E."/>
            <person name="van Eijk R."/>
            <person name="Schleper C."/>
            <person name="Guy L."/>
            <person name="Ettema T.J."/>
        </authorList>
    </citation>
    <scope>NUCLEOTIDE SEQUENCE</scope>
</reference>
<name>A0A0F9I9R9_9ZZZZ</name>
<comment type="caution">
    <text evidence="3">The sequence shown here is derived from an EMBL/GenBank/DDBJ whole genome shotgun (WGS) entry which is preliminary data.</text>
</comment>
<accession>A0A0F9I9R9</accession>
<dbReference type="EMBL" id="LAZR01014676">
    <property type="protein sequence ID" value="KKM16434.1"/>
    <property type="molecule type" value="Genomic_DNA"/>
</dbReference>
<organism evidence="3">
    <name type="scientific">marine sediment metagenome</name>
    <dbReference type="NCBI Taxonomy" id="412755"/>
    <lineage>
        <taxon>unclassified sequences</taxon>
        <taxon>metagenomes</taxon>
        <taxon>ecological metagenomes</taxon>
    </lineage>
</organism>
<dbReference type="InterPro" id="IPR036291">
    <property type="entry name" value="NAD(P)-bd_dom_sf"/>
</dbReference>
<protein>
    <recommendedName>
        <fullName evidence="2">NAD-dependent epimerase/dehydratase domain-containing protein</fullName>
    </recommendedName>
</protein>
<dbReference type="InterPro" id="IPR001509">
    <property type="entry name" value="Epimerase_deHydtase"/>
</dbReference>
<feature type="non-terminal residue" evidence="3">
    <location>
        <position position="401"/>
    </location>
</feature>
<dbReference type="Gene3D" id="3.90.25.10">
    <property type="entry name" value="UDP-galactose 4-epimerase, domain 1"/>
    <property type="match status" value="1"/>
</dbReference>